<dbReference type="InterPro" id="IPR008557">
    <property type="entry name" value="PhoX"/>
</dbReference>
<dbReference type="OrthoDB" id="9801383at2"/>
<dbReference type="Pfam" id="PF05787">
    <property type="entry name" value="PhoX"/>
    <property type="match status" value="1"/>
</dbReference>
<dbReference type="RefSeq" id="WP_012935726.1">
    <property type="nucleotide sequence ID" value="NC_013739.1"/>
</dbReference>
<organism evidence="2 3">
    <name type="scientific">Conexibacter woesei (strain DSM 14684 / CCUG 47730 / CIP 108061 / JCM 11494 / NBRC 100937 / ID131577)</name>
    <dbReference type="NCBI Taxonomy" id="469383"/>
    <lineage>
        <taxon>Bacteria</taxon>
        <taxon>Bacillati</taxon>
        <taxon>Actinomycetota</taxon>
        <taxon>Thermoleophilia</taxon>
        <taxon>Solirubrobacterales</taxon>
        <taxon>Conexibacteraceae</taxon>
        <taxon>Conexibacter</taxon>
    </lineage>
</organism>
<proteinExistence type="predicted"/>
<gene>
    <name evidence="2" type="ordered locus">Cwoe_4261</name>
</gene>
<dbReference type="HOGENOM" id="CLU_018570_1_0_11"/>
<evidence type="ECO:0000256" key="1">
    <source>
        <dbReference type="SAM" id="MobiDB-lite"/>
    </source>
</evidence>
<accession>D3F5X6</accession>
<dbReference type="AlphaFoldDB" id="D3F5X6"/>
<dbReference type="eggNOG" id="COG3211">
    <property type="taxonomic scope" value="Bacteria"/>
</dbReference>
<reference evidence="3" key="2">
    <citation type="submission" date="2010-01" db="EMBL/GenBank/DDBJ databases">
        <title>The complete genome of Conexibacter woesei DSM 14684.</title>
        <authorList>
            <consortium name="US DOE Joint Genome Institute (JGI-PGF)"/>
            <person name="Lucas S."/>
            <person name="Copeland A."/>
            <person name="Lapidus A."/>
            <person name="Glavina del Rio T."/>
            <person name="Dalin E."/>
            <person name="Tice H."/>
            <person name="Bruce D."/>
            <person name="Goodwin L."/>
            <person name="Pitluck S."/>
            <person name="Kyrpides N."/>
            <person name="Mavromatis K."/>
            <person name="Ivanova N."/>
            <person name="Mikhailova N."/>
            <person name="Chertkov O."/>
            <person name="Brettin T."/>
            <person name="Detter J.C."/>
            <person name="Han C."/>
            <person name="Larimer F."/>
            <person name="Land M."/>
            <person name="Hauser L."/>
            <person name="Markowitz V."/>
            <person name="Cheng J.-F."/>
            <person name="Hugenholtz P."/>
            <person name="Woyke T."/>
            <person name="Wu D."/>
            <person name="Pukall R."/>
            <person name="Steenblock K."/>
            <person name="Schneider S."/>
            <person name="Klenk H.-P."/>
            <person name="Eisen J.A."/>
        </authorList>
    </citation>
    <scope>NUCLEOTIDE SEQUENCE [LARGE SCALE GENOMIC DNA]</scope>
    <source>
        <strain evidence="3">DSM 14684 / CIP 108061 / JCM 11494 / NBRC 100937 / ID131577</strain>
    </source>
</reference>
<dbReference type="PANTHER" id="PTHR35399">
    <property type="entry name" value="SLR8030 PROTEIN"/>
    <property type="match status" value="1"/>
</dbReference>
<feature type="compositionally biased region" description="Pro residues" evidence="1">
    <location>
        <begin position="610"/>
        <end position="619"/>
    </location>
</feature>
<feature type="region of interest" description="Disordered" evidence="1">
    <location>
        <begin position="600"/>
        <end position="622"/>
    </location>
</feature>
<evidence type="ECO:0000313" key="3">
    <source>
        <dbReference type="Proteomes" id="UP000008229"/>
    </source>
</evidence>
<feature type="region of interest" description="Disordered" evidence="1">
    <location>
        <begin position="553"/>
        <end position="588"/>
    </location>
</feature>
<evidence type="ECO:0008006" key="4">
    <source>
        <dbReference type="Google" id="ProtNLM"/>
    </source>
</evidence>
<dbReference type="SUPFAM" id="SSF63829">
    <property type="entry name" value="Calcium-dependent phosphotriesterase"/>
    <property type="match status" value="1"/>
</dbReference>
<feature type="compositionally biased region" description="Polar residues" evidence="1">
    <location>
        <begin position="553"/>
        <end position="572"/>
    </location>
</feature>
<sequence precursor="true">MDPSTSPTSIAPTRRTFIRGIAAAGASTAAAASLGKAGLLAPATAHAHPQHSPNDFSDFRALAPSSADLFEVPEGYRADVLIGWGDPFADDDGATLRYGFNNDFLAYFPLRGDDEGLIFVNHEYPAPFFQHGNVDGARKTLEQVRIEQESVGNSIVHIKRGRDDVWQVVSPSSYNRRVTAHTTPLTFTGPLAANSAYPGIGTVAPGSLANCSGGITPWGTALSCEENYQDYGTTGGYGWVRPLLDTDDYVNGDGSSAARPAKFGWVCEHDPYDPSFTGAKHTALGRFRHENTAFRARPNKPFVLYMGDDRNDGAVYKFVSELPYRPGRRSENLRILASGKLYVARWEPDGRRRFDAAGTLLTATEGTGWWREVTEDELVDTHVRIASNVGAAEWTAHYATNRPEDVEVGEDGSVWIALTNNSGVNDVHGSIRRFVEHQNDATAVGEGAPFEWEDYAAGGRHDGAGTGEEGFSSPDNLVFDKAGNLWIVTDISSGTLNDPTRPQAFHANNAVFMIPAGQEAGAATAYRFANMPVQSEGTGPYFTPDEQTLFVNVQHPGENSSGDPSSTASYSSYWPKGSKTTERNPTKPIPATVAITKVRRGGAPGSRIVPAPPLPPRDTTPPQLTLDVRERISLDSFLHSGLTVRLHVDEAATLDVRLRATIRGGRRRGWRWGWGERRIEVDTARARTDAAGGVIVTLRARGRERLLLRLARRADAQLDVQAADRARNVTTRGARIVLT</sequence>
<name>D3F5X6_CONWI</name>
<dbReference type="InterPro" id="IPR006311">
    <property type="entry name" value="TAT_signal"/>
</dbReference>
<dbReference type="InterPro" id="IPR011042">
    <property type="entry name" value="6-blade_b-propeller_TolB-like"/>
</dbReference>
<dbReference type="Gene3D" id="2.120.10.30">
    <property type="entry name" value="TolB, C-terminal domain"/>
    <property type="match status" value="1"/>
</dbReference>
<dbReference type="EMBL" id="CP001854">
    <property type="protein sequence ID" value="ADB52675.1"/>
    <property type="molecule type" value="Genomic_DNA"/>
</dbReference>
<protein>
    <recommendedName>
        <fullName evidence="4">Phosphatase</fullName>
    </recommendedName>
</protein>
<dbReference type="PANTHER" id="PTHR35399:SF2">
    <property type="entry name" value="DUF839 DOMAIN-CONTAINING PROTEIN"/>
    <property type="match status" value="1"/>
</dbReference>
<dbReference type="STRING" id="469383.Cwoe_4261"/>
<dbReference type="KEGG" id="cwo:Cwoe_4261"/>
<reference evidence="2 3" key="1">
    <citation type="journal article" date="2010" name="Stand. Genomic Sci.">
        <title>Complete genome sequence of Conexibacter woesei type strain (ID131577).</title>
        <authorList>
            <person name="Pukall R."/>
            <person name="Lapidus A."/>
            <person name="Glavina Del Rio T."/>
            <person name="Copeland A."/>
            <person name="Tice H."/>
            <person name="Cheng J.-F."/>
            <person name="Lucas S."/>
            <person name="Chen F."/>
            <person name="Nolan M."/>
            <person name="Bruce D."/>
            <person name="Goodwin L."/>
            <person name="Pitluck S."/>
            <person name="Mavromatis K."/>
            <person name="Ivanova N."/>
            <person name="Ovchinnikova G."/>
            <person name="Pati A."/>
            <person name="Chen A."/>
            <person name="Palaniappan K."/>
            <person name="Land M."/>
            <person name="Hauser L."/>
            <person name="Chang Y.-J."/>
            <person name="Jeffries C.D."/>
            <person name="Chain P."/>
            <person name="Meincke L."/>
            <person name="Sims D."/>
            <person name="Brettin T."/>
            <person name="Detter J.C."/>
            <person name="Rohde M."/>
            <person name="Goeker M."/>
            <person name="Bristow J."/>
            <person name="Eisen J.A."/>
            <person name="Markowitz V."/>
            <person name="Kyrpides N.C."/>
            <person name="Klenk H.-P."/>
            <person name="Hugenholtz P."/>
        </authorList>
    </citation>
    <scope>NUCLEOTIDE SEQUENCE [LARGE SCALE GENOMIC DNA]</scope>
    <source>
        <strain evidence="3">DSM 14684 / CIP 108061 / JCM 11494 / NBRC 100937 / ID131577</strain>
    </source>
</reference>
<dbReference type="PROSITE" id="PS51318">
    <property type="entry name" value="TAT"/>
    <property type="match status" value="1"/>
</dbReference>
<evidence type="ECO:0000313" key="2">
    <source>
        <dbReference type="EMBL" id="ADB52675.1"/>
    </source>
</evidence>
<keyword evidence="3" id="KW-1185">Reference proteome</keyword>
<dbReference type="Proteomes" id="UP000008229">
    <property type="component" value="Chromosome"/>
</dbReference>